<evidence type="ECO:0000259" key="1">
    <source>
        <dbReference type="Pfam" id="PF19512"/>
    </source>
</evidence>
<dbReference type="InterPro" id="IPR046109">
    <property type="entry name" value="DUF6046"/>
</dbReference>
<proteinExistence type="predicted"/>
<accession>A0A1M5VIR6</accession>
<gene>
    <name evidence="2" type="ORF">SAMN05444388_1186</name>
</gene>
<dbReference type="EMBL" id="FQWH01000018">
    <property type="protein sequence ID" value="SHH75172.1"/>
    <property type="molecule type" value="Genomic_DNA"/>
</dbReference>
<dbReference type="RefSeq" id="WP_073411501.1">
    <property type="nucleotide sequence ID" value="NZ_FQWH01000018.1"/>
</dbReference>
<dbReference type="Proteomes" id="UP000184112">
    <property type="component" value="Unassembled WGS sequence"/>
</dbReference>
<dbReference type="AlphaFoldDB" id="A0A1M5VIR6"/>
<protein>
    <recommendedName>
        <fullName evidence="1">DUF6046 domain-containing protein</fullName>
    </recommendedName>
</protein>
<organism evidence="2 3">
    <name type="scientific">Flavobacterium johnsoniae</name>
    <name type="common">Cytophaga johnsonae</name>
    <dbReference type="NCBI Taxonomy" id="986"/>
    <lineage>
        <taxon>Bacteria</taxon>
        <taxon>Pseudomonadati</taxon>
        <taxon>Bacteroidota</taxon>
        <taxon>Flavobacteriia</taxon>
        <taxon>Flavobacteriales</taxon>
        <taxon>Flavobacteriaceae</taxon>
        <taxon>Flavobacterium</taxon>
    </lineage>
</organism>
<evidence type="ECO:0000313" key="3">
    <source>
        <dbReference type="Proteomes" id="UP000184112"/>
    </source>
</evidence>
<sequence>MADKKYNVSQLFQSAFGLNSPVYITETQKKEKPEVFSYKGIETLPEYYKPDATSWMGTPIMFSAKFLGGSYNRYKANGEIEIIEMNDFQLPPATMFSFRRAHNITRTNLLGNNGTVKEIYGFDDWVIDVRGLCLDEPKLSAHEQLDSLLKWEELADGINISGALFEQRRISRVAIADWSDNLQQGSYGVIPFQFQLFSDEDIILIL</sequence>
<name>A0A1M5VIR6_FLAJO</name>
<evidence type="ECO:0000313" key="2">
    <source>
        <dbReference type="EMBL" id="SHH75172.1"/>
    </source>
</evidence>
<reference evidence="2 3" key="1">
    <citation type="submission" date="2016-11" db="EMBL/GenBank/DDBJ databases">
        <authorList>
            <person name="Jaros S."/>
            <person name="Januszkiewicz K."/>
            <person name="Wedrychowicz H."/>
        </authorList>
    </citation>
    <scope>NUCLEOTIDE SEQUENCE [LARGE SCALE GENOMIC DNA]</scope>
    <source>
        <strain evidence="2 3">DSM 6792</strain>
    </source>
</reference>
<dbReference type="Pfam" id="PF19512">
    <property type="entry name" value="DUF6046"/>
    <property type="match status" value="1"/>
</dbReference>
<feature type="domain" description="DUF6046" evidence="1">
    <location>
        <begin position="89"/>
        <end position="204"/>
    </location>
</feature>